<dbReference type="Proteomes" id="UP000683360">
    <property type="component" value="Unassembled WGS sequence"/>
</dbReference>
<keyword evidence="2" id="KW-1185">Reference proteome</keyword>
<reference evidence="1" key="1">
    <citation type="submission" date="2021-03" db="EMBL/GenBank/DDBJ databases">
        <authorList>
            <person name="Bekaert M."/>
        </authorList>
    </citation>
    <scope>NUCLEOTIDE SEQUENCE</scope>
</reference>
<sequence length="273" mass="31270">MHRRAKNIKLKIDNKSCSDIVDSNVFEFLSLYLKDTDKKANFVAMLISTILEEHYGITLLFVFGPPKLFELLFLQKSIDKIDRKHVEIEEFLSRENVFLKCDASEQNELGLKTFELVSYCQSYNTHVGCGSKLSNCCCSYLQKCGSTGYDAFTEISENDIHEVEGLVINHCHDEQCNICKYKIFNQMCGLCYAILCGCCQFPVILNTGECVCCTILTEVFIVKDEEKKMPFNKRHIKCVIPCLKSVEPEGQSMASRRNGEEKNMCRFKIQYGN</sequence>
<organism evidence="1 2">
    <name type="scientific">Mytilus edulis</name>
    <name type="common">Blue mussel</name>
    <dbReference type="NCBI Taxonomy" id="6550"/>
    <lineage>
        <taxon>Eukaryota</taxon>
        <taxon>Metazoa</taxon>
        <taxon>Spiralia</taxon>
        <taxon>Lophotrochozoa</taxon>
        <taxon>Mollusca</taxon>
        <taxon>Bivalvia</taxon>
        <taxon>Autobranchia</taxon>
        <taxon>Pteriomorphia</taxon>
        <taxon>Mytilida</taxon>
        <taxon>Mytiloidea</taxon>
        <taxon>Mytilidae</taxon>
        <taxon>Mytilinae</taxon>
        <taxon>Mytilus</taxon>
    </lineage>
</organism>
<proteinExistence type="predicted"/>
<evidence type="ECO:0000313" key="2">
    <source>
        <dbReference type="Proteomes" id="UP000683360"/>
    </source>
</evidence>
<evidence type="ECO:0000313" key="1">
    <source>
        <dbReference type="EMBL" id="CAG2234173.1"/>
    </source>
</evidence>
<accession>A0A8S3TL15</accession>
<protein>
    <submittedName>
        <fullName evidence="1">Uncharacterized protein</fullName>
    </submittedName>
</protein>
<dbReference type="AlphaFoldDB" id="A0A8S3TL15"/>
<name>A0A8S3TL15_MYTED</name>
<gene>
    <name evidence="1" type="ORF">MEDL_46842</name>
</gene>
<comment type="caution">
    <text evidence="1">The sequence shown here is derived from an EMBL/GenBank/DDBJ whole genome shotgun (WGS) entry which is preliminary data.</text>
</comment>
<dbReference type="EMBL" id="CAJPWZ010002227">
    <property type="protein sequence ID" value="CAG2234173.1"/>
    <property type="molecule type" value="Genomic_DNA"/>
</dbReference>